<proteinExistence type="predicted"/>
<protein>
    <submittedName>
        <fullName evidence="1">Uncharacterized protein</fullName>
    </submittedName>
</protein>
<keyword evidence="2" id="KW-1185">Reference proteome</keyword>
<dbReference type="KEGG" id="theu:HPC62_05415"/>
<dbReference type="RefSeq" id="WP_068512842.1">
    <property type="nucleotide sequence ID" value="NZ_CP053661.1"/>
</dbReference>
<accession>A0A6M8BEW8</accession>
<dbReference type="Proteomes" id="UP000505210">
    <property type="component" value="Chromosome"/>
</dbReference>
<organism evidence="1 2">
    <name type="scientific">Thermoleptolyngbya sichuanensis A183</name>
    <dbReference type="NCBI Taxonomy" id="2737172"/>
    <lineage>
        <taxon>Bacteria</taxon>
        <taxon>Bacillati</taxon>
        <taxon>Cyanobacteriota</taxon>
        <taxon>Cyanophyceae</taxon>
        <taxon>Oculatellales</taxon>
        <taxon>Oculatellaceae</taxon>
        <taxon>Thermoleptolyngbya</taxon>
        <taxon>Thermoleptolyngbya sichuanensis</taxon>
    </lineage>
</organism>
<gene>
    <name evidence="1" type="ORF">HPC62_05415</name>
</gene>
<evidence type="ECO:0000313" key="1">
    <source>
        <dbReference type="EMBL" id="QKD81703.1"/>
    </source>
</evidence>
<dbReference type="EMBL" id="CP053661">
    <property type="protein sequence ID" value="QKD81703.1"/>
    <property type="molecule type" value="Genomic_DNA"/>
</dbReference>
<evidence type="ECO:0000313" key="2">
    <source>
        <dbReference type="Proteomes" id="UP000505210"/>
    </source>
</evidence>
<name>A0A6M8BEW8_9CYAN</name>
<dbReference type="AlphaFoldDB" id="A0A6M8BEW8"/>
<sequence length="191" mass="22268">MAKKPKHDLKWVKETLSLPENHNWKSQDGYNIFVAGRGAVRFDVPEDWIFEPDEKSFKFFDGKPPNDNCRLEVSYNLLPEGDWTLFPLVSVMKELVEKDERNILEKGEIVSLKRQTARIVWTEFKFLDSQENREAYSRTCIGLGSGVQCLITFDYWVDDAERLTPVWDVVMNTLTLGLFIRDPRQGFAFPD</sequence>
<reference evidence="1 2" key="1">
    <citation type="submission" date="2020-05" db="EMBL/GenBank/DDBJ databases">
        <title>Complete genome sequence of of a novel Thermoleptolyngbya strain isolated from hot springs of Ganzi, Sichuan China.</title>
        <authorList>
            <person name="Tang J."/>
            <person name="Daroch M."/>
            <person name="Li L."/>
            <person name="Waleron K."/>
            <person name="Waleron M."/>
            <person name="Waleron M."/>
        </authorList>
    </citation>
    <scope>NUCLEOTIDE SEQUENCE [LARGE SCALE GENOMIC DNA]</scope>
    <source>
        <strain evidence="1 2">PKUAC-SCTA183</strain>
    </source>
</reference>